<organism evidence="1 2">
    <name type="scientific">Engystomops pustulosus</name>
    <name type="common">Tungara frog</name>
    <name type="synonym">Physalaemus pustulosus</name>
    <dbReference type="NCBI Taxonomy" id="76066"/>
    <lineage>
        <taxon>Eukaryota</taxon>
        <taxon>Metazoa</taxon>
        <taxon>Chordata</taxon>
        <taxon>Craniata</taxon>
        <taxon>Vertebrata</taxon>
        <taxon>Euteleostomi</taxon>
        <taxon>Amphibia</taxon>
        <taxon>Batrachia</taxon>
        <taxon>Anura</taxon>
        <taxon>Neobatrachia</taxon>
        <taxon>Hyloidea</taxon>
        <taxon>Leptodactylidae</taxon>
        <taxon>Leiuperinae</taxon>
        <taxon>Engystomops</taxon>
    </lineage>
</organism>
<dbReference type="Proteomes" id="UP000824782">
    <property type="component" value="Unassembled WGS sequence"/>
</dbReference>
<gene>
    <name evidence="1" type="ORF">GDO81_004966</name>
</gene>
<evidence type="ECO:0000313" key="1">
    <source>
        <dbReference type="EMBL" id="KAG8585305.1"/>
    </source>
</evidence>
<reference evidence="1" key="1">
    <citation type="thesis" date="2020" institute="ProQuest LLC" country="789 East Eisenhower Parkway, Ann Arbor, MI, USA">
        <title>Comparative Genomics and Chromosome Evolution.</title>
        <authorList>
            <person name="Mudd A.B."/>
        </authorList>
    </citation>
    <scope>NUCLEOTIDE SEQUENCE</scope>
    <source>
        <strain evidence="1">237g6f4</strain>
        <tissue evidence="1">Blood</tissue>
    </source>
</reference>
<sequence>MHLQTRIHALSVYAPSIHIAHKISVEALASTCCDFHLLYTSSLVCRINTFFNTLGSSDNHVLGERSLLLCSKYIFFQPYCIFHANGISQGNHVGMSICHFGATYGFR</sequence>
<evidence type="ECO:0000313" key="2">
    <source>
        <dbReference type="Proteomes" id="UP000824782"/>
    </source>
</evidence>
<accession>A0AAV7CJQ8</accession>
<protein>
    <submittedName>
        <fullName evidence="1">Uncharacterized protein</fullName>
    </submittedName>
</protein>
<dbReference type="AlphaFoldDB" id="A0AAV7CJQ8"/>
<dbReference type="EMBL" id="WNYA01000002">
    <property type="protein sequence ID" value="KAG8585305.1"/>
    <property type="molecule type" value="Genomic_DNA"/>
</dbReference>
<keyword evidence="2" id="KW-1185">Reference proteome</keyword>
<comment type="caution">
    <text evidence="1">The sequence shown here is derived from an EMBL/GenBank/DDBJ whole genome shotgun (WGS) entry which is preliminary data.</text>
</comment>
<proteinExistence type="predicted"/>
<name>A0AAV7CJQ8_ENGPU</name>